<sequence>MKFKLKPGAIWPGMSKLLLVMKLIAIIMFVALIQVHARTLAQNITIHKKNVSVEKILQLIRKQSNYHFIYNSKLDLLKTTLVSVEAEDATVGQVLDQCLNGLPVSYTIIQQTIAIKGVKDPIQLKVQENIPVTITGKITDSKNLPLPGVSIILKGTRLGTTSNTDGSYQLKIPDNSGTLVFSFLGFFTTEVVLTGDKTVIDVQLRDEPRNLSEVVVVGYGTQRRGDITSAVASVKSENFVKGSATDAGQLIRGKVAGLAIVTTDGNPTATSQINLRGITTLSSGTAPLVLIDGVPGTLTTVAPEDIESIDVLKDGSAAAIYGTRGTNGVILITTKKVKANTPPAIELNTYFTTQRITKKLNFMNADEYRQLVAQKKPGATDYGYNTNWLDQVTQTPFSQVYNLSFKGATQNTNYVVNLNYRNLEGIIKQSNNNILYPRIEVNHTMFDGKLKLNANLSGFQQRFYAGSTGGGYNPNVYRNALTYNPTDRVKNDDGTFVEHPDKTDYQNPVSLLENSIGQTKNNNFRTIGTITYLPFEGLSIKALGSRDLNTSNIGYYETKKQYSTIHDGKNGYAYVGNTRTQEDLLEVTATYNKVLGDHQLNVLGGYSWRQFNSLSSNMSNFDFPTDEFTYNNIGAGLALSRGQATLGSNQFQNRLLSYFSRVNYTFKDRYLLSASIRREGSSKFGANKKYGNFPAVSAGWNVMKESFLKDNKTISNLKLRAGYGITGTEPALPYQSLDRLNFNTYNYFNGQFIQVVNPSSNANPDLRWEKKAEINIGLDFGFFNNRLSGTIDAYRRKTTDLLFNYPVASPPYLYSNIIANAASMRNEGLEVQVNAIPVTTTNFQWTTSVNYSTNKNKLLSLSDKNFQLASGFFDVGYTGEPIQQQTGRVQIGQPLGNFYGFKSLDIDETGHWIIQGADGKPKPIANQQASDKTILGNGLPKHYLSWNNAFSYKNFDLNITMRGAFGFQIYNSAQLFYSAPVMLTRGNLLKGSYDKIYDKVPLADDQSLQYVSYYIENGNFWKIDNVTLGYNLPVKLKVIKGIRLYASASNLKTFTSYKGIDPEVSILTSDNSSNVLAPGVDDKNRYPATSTYTLGAFFTF</sequence>
<evidence type="ECO:0000259" key="11">
    <source>
        <dbReference type="Pfam" id="PF07715"/>
    </source>
</evidence>
<dbReference type="InterPro" id="IPR023997">
    <property type="entry name" value="TonB-dep_OMP_SusC/RagA_CS"/>
</dbReference>
<organism evidence="12 13">
    <name type="scientific">Mucilaginibacter gynuensis</name>
    <dbReference type="NCBI Taxonomy" id="1302236"/>
    <lineage>
        <taxon>Bacteria</taxon>
        <taxon>Pseudomonadati</taxon>
        <taxon>Bacteroidota</taxon>
        <taxon>Sphingobacteriia</taxon>
        <taxon>Sphingobacteriales</taxon>
        <taxon>Sphingobacteriaceae</taxon>
        <taxon>Mucilaginibacter</taxon>
    </lineage>
</organism>
<dbReference type="Gene3D" id="2.170.130.10">
    <property type="entry name" value="TonB-dependent receptor, plug domain"/>
    <property type="match status" value="1"/>
</dbReference>
<keyword evidence="3 8" id="KW-1134">Transmembrane beta strand</keyword>
<evidence type="ECO:0000256" key="7">
    <source>
        <dbReference type="ARBA" id="ARBA00023237"/>
    </source>
</evidence>
<evidence type="ECO:0000256" key="9">
    <source>
        <dbReference type="RuleBase" id="RU003357"/>
    </source>
</evidence>
<evidence type="ECO:0000256" key="2">
    <source>
        <dbReference type="ARBA" id="ARBA00022448"/>
    </source>
</evidence>
<keyword evidence="5 9" id="KW-0798">TonB box</keyword>
<dbReference type="InterPro" id="IPR012910">
    <property type="entry name" value="Plug_dom"/>
</dbReference>
<dbReference type="SUPFAM" id="SSF49464">
    <property type="entry name" value="Carboxypeptidase regulatory domain-like"/>
    <property type="match status" value="1"/>
</dbReference>
<dbReference type="Proteomes" id="UP001500582">
    <property type="component" value="Unassembled WGS sequence"/>
</dbReference>
<dbReference type="Gene3D" id="2.60.40.1120">
    <property type="entry name" value="Carboxypeptidase-like, regulatory domain"/>
    <property type="match status" value="1"/>
</dbReference>
<keyword evidence="7 8" id="KW-0998">Cell outer membrane</keyword>
<accession>A0ABP8GFV9</accession>
<comment type="similarity">
    <text evidence="8 9">Belongs to the TonB-dependent receptor family.</text>
</comment>
<name>A0ABP8GFV9_9SPHI</name>
<dbReference type="RefSeq" id="WP_345211320.1">
    <property type="nucleotide sequence ID" value="NZ_BAABFT010000005.1"/>
</dbReference>
<keyword evidence="4 8" id="KW-0812">Transmembrane</keyword>
<evidence type="ECO:0000256" key="3">
    <source>
        <dbReference type="ARBA" id="ARBA00022452"/>
    </source>
</evidence>
<dbReference type="InterPro" id="IPR037066">
    <property type="entry name" value="Plug_dom_sf"/>
</dbReference>
<evidence type="ECO:0000313" key="13">
    <source>
        <dbReference type="Proteomes" id="UP001500582"/>
    </source>
</evidence>
<evidence type="ECO:0000313" key="12">
    <source>
        <dbReference type="EMBL" id="GAA4323228.1"/>
    </source>
</evidence>
<protein>
    <submittedName>
        <fullName evidence="12">TonB-dependent receptor</fullName>
    </submittedName>
</protein>
<dbReference type="InterPro" id="IPR036942">
    <property type="entry name" value="Beta-barrel_TonB_sf"/>
</dbReference>
<feature type="domain" description="TonB-dependent receptor plug" evidence="11">
    <location>
        <begin position="226"/>
        <end position="329"/>
    </location>
</feature>
<dbReference type="Gene3D" id="2.40.170.20">
    <property type="entry name" value="TonB-dependent receptor, beta-barrel domain"/>
    <property type="match status" value="1"/>
</dbReference>
<dbReference type="InterPro" id="IPR023996">
    <property type="entry name" value="TonB-dep_OMP_SusC/RagA"/>
</dbReference>
<keyword evidence="2 8" id="KW-0813">Transport</keyword>
<evidence type="ECO:0000256" key="8">
    <source>
        <dbReference type="PROSITE-ProRule" id="PRU01360"/>
    </source>
</evidence>
<gene>
    <name evidence="12" type="ORF">GCM10023149_24030</name>
</gene>
<dbReference type="Pfam" id="PF07715">
    <property type="entry name" value="Plug"/>
    <property type="match status" value="1"/>
</dbReference>
<dbReference type="InterPro" id="IPR039426">
    <property type="entry name" value="TonB-dep_rcpt-like"/>
</dbReference>
<keyword evidence="6 8" id="KW-0472">Membrane</keyword>
<keyword evidence="13" id="KW-1185">Reference proteome</keyword>
<dbReference type="NCBIfam" id="TIGR04056">
    <property type="entry name" value="OMP_RagA_SusC"/>
    <property type="match status" value="1"/>
</dbReference>
<dbReference type="EMBL" id="BAABFT010000005">
    <property type="protein sequence ID" value="GAA4323228.1"/>
    <property type="molecule type" value="Genomic_DNA"/>
</dbReference>
<dbReference type="Pfam" id="PF00593">
    <property type="entry name" value="TonB_dep_Rec_b-barrel"/>
    <property type="match status" value="1"/>
</dbReference>
<dbReference type="SUPFAM" id="SSF56935">
    <property type="entry name" value="Porins"/>
    <property type="match status" value="1"/>
</dbReference>
<evidence type="ECO:0000259" key="10">
    <source>
        <dbReference type="Pfam" id="PF00593"/>
    </source>
</evidence>
<evidence type="ECO:0000256" key="1">
    <source>
        <dbReference type="ARBA" id="ARBA00004571"/>
    </source>
</evidence>
<dbReference type="NCBIfam" id="TIGR04057">
    <property type="entry name" value="SusC_RagA_signa"/>
    <property type="match status" value="1"/>
</dbReference>
<dbReference type="InterPro" id="IPR008969">
    <property type="entry name" value="CarboxyPept-like_regulatory"/>
</dbReference>
<evidence type="ECO:0000256" key="5">
    <source>
        <dbReference type="ARBA" id="ARBA00023077"/>
    </source>
</evidence>
<reference evidence="13" key="1">
    <citation type="journal article" date="2019" name="Int. J. Syst. Evol. Microbiol.">
        <title>The Global Catalogue of Microorganisms (GCM) 10K type strain sequencing project: providing services to taxonomists for standard genome sequencing and annotation.</title>
        <authorList>
            <consortium name="The Broad Institute Genomics Platform"/>
            <consortium name="The Broad Institute Genome Sequencing Center for Infectious Disease"/>
            <person name="Wu L."/>
            <person name="Ma J."/>
        </authorList>
    </citation>
    <scope>NUCLEOTIDE SEQUENCE [LARGE SCALE GENOMIC DNA]</scope>
    <source>
        <strain evidence="13">JCM 17705</strain>
    </source>
</reference>
<comment type="subcellular location">
    <subcellularLocation>
        <location evidence="1 8">Cell outer membrane</location>
        <topology evidence="1 8">Multi-pass membrane protein</topology>
    </subcellularLocation>
</comment>
<comment type="caution">
    <text evidence="12">The sequence shown here is derived from an EMBL/GenBank/DDBJ whole genome shotgun (WGS) entry which is preliminary data.</text>
</comment>
<dbReference type="Pfam" id="PF13715">
    <property type="entry name" value="CarbopepD_reg_2"/>
    <property type="match status" value="1"/>
</dbReference>
<dbReference type="InterPro" id="IPR000531">
    <property type="entry name" value="Beta-barrel_TonB"/>
</dbReference>
<keyword evidence="12" id="KW-0675">Receptor</keyword>
<proteinExistence type="inferred from homology"/>
<evidence type="ECO:0000256" key="6">
    <source>
        <dbReference type="ARBA" id="ARBA00023136"/>
    </source>
</evidence>
<evidence type="ECO:0000256" key="4">
    <source>
        <dbReference type="ARBA" id="ARBA00022692"/>
    </source>
</evidence>
<feature type="domain" description="TonB-dependent receptor-like beta-barrel" evidence="10">
    <location>
        <begin position="468"/>
        <end position="1051"/>
    </location>
</feature>
<dbReference type="PROSITE" id="PS52016">
    <property type="entry name" value="TONB_DEPENDENT_REC_3"/>
    <property type="match status" value="1"/>
</dbReference>